<dbReference type="EMBL" id="BK016060">
    <property type="protein sequence ID" value="DAF91744.1"/>
    <property type="molecule type" value="Genomic_DNA"/>
</dbReference>
<evidence type="ECO:0000256" key="1">
    <source>
        <dbReference type="SAM" id="Phobius"/>
    </source>
</evidence>
<proteinExistence type="predicted"/>
<keyword evidence="1" id="KW-0472">Membrane</keyword>
<protein>
    <submittedName>
        <fullName evidence="2">Uncharacterized protein</fullName>
    </submittedName>
</protein>
<reference evidence="2" key="1">
    <citation type="journal article" date="2021" name="Proc. Natl. Acad. Sci. U.S.A.">
        <title>A Catalog of Tens of Thousands of Viruses from Human Metagenomes Reveals Hidden Associations with Chronic Diseases.</title>
        <authorList>
            <person name="Tisza M.J."/>
            <person name="Buck C.B."/>
        </authorList>
    </citation>
    <scope>NUCLEOTIDE SEQUENCE</scope>
    <source>
        <strain evidence="2">CtJfE44</strain>
    </source>
</reference>
<evidence type="ECO:0000313" key="2">
    <source>
        <dbReference type="EMBL" id="DAF91744.1"/>
    </source>
</evidence>
<accession>A0A8S5UBA1</accession>
<name>A0A8S5UBA1_9VIRU</name>
<keyword evidence="1" id="KW-1133">Transmembrane helix</keyword>
<feature type="transmembrane region" description="Helical" evidence="1">
    <location>
        <begin position="59"/>
        <end position="79"/>
    </location>
</feature>
<keyword evidence="1" id="KW-0812">Transmembrane</keyword>
<organism evidence="2">
    <name type="scientific">Inoviridae sp. ctJfE44</name>
    <dbReference type="NCBI Taxonomy" id="2825779"/>
    <lineage>
        <taxon>Viruses</taxon>
        <taxon>Monodnaviria</taxon>
        <taxon>Loebvirae</taxon>
        <taxon>Hofneiviricota</taxon>
        <taxon>Faserviricetes</taxon>
        <taxon>Tubulavirales</taxon>
        <taxon>Inoviridae</taxon>
    </lineage>
</organism>
<sequence length="83" mass="9745">MNIFGEIWNWLCDTLYEMLKSIIDLLPDSPFKLLDNTPIQPYLKYINWVIPLDFIVDTLSLWLIAVAGYYTYSVILRALKTVD</sequence>